<keyword evidence="8 12" id="KW-0675">Receptor</keyword>
<reference evidence="12" key="1">
    <citation type="journal article" date="2011" name="BMC Evol. Biol.">
        <title>Evidence for maintenance of sex determinants but not of sexual stages in red yeasts, a group of early diverged basidiomycetes.</title>
        <authorList>
            <person name="Coelho M.A."/>
            <person name="Goncalves P."/>
            <person name="Sampaio J.P."/>
        </authorList>
    </citation>
    <scope>NUCLEOTIDE SEQUENCE</scope>
    <source>
        <strain evidence="12">CBS 8948</strain>
    </source>
</reference>
<evidence type="ECO:0000256" key="1">
    <source>
        <dbReference type="ARBA" id="ARBA00004141"/>
    </source>
</evidence>
<gene>
    <name evidence="12" type="primary">STE3</name>
</gene>
<evidence type="ECO:0000256" key="11">
    <source>
        <dbReference type="SAM" id="Phobius"/>
    </source>
</evidence>
<keyword evidence="9" id="KW-0807">Transducer</keyword>
<dbReference type="InterPro" id="IPR001546">
    <property type="entry name" value="GPCR_Pheromne_A_rcpt"/>
</dbReference>
<dbReference type="GO" id="GO:0005886">
    <property type="term" value="C:plasma membrane"/>
    <property type="evidence" value="ECO:0007669"/>
    <property type="project" value="TreeGrafter"/>
</dbReference>
<evidence type="ECO:0000313" key="12">
    <source>
        <dbReference type="EMBL" id="AER30306.1"/>
    </source>
</evidence>
<keyword evidence="4 11" id="KW-0812">Transmembrane</keyword>
<evidence type="ECO:0000256" key="3">
    <source>
        <dbReference type="ARBA" id="ARBA00022507"/>
    </source>
</evidence>
<feature type="region of interest" description="Disordered" evidence="10">
    <location>
        <begin position="325"/>
        <end position="349"/>
    </location>
</feature>
<dbReference type="PANTHER" id="PTHR28097">
    <property type="entry name" value="PHEROMONE A FACTOR RECEPTOR"/>
    <property type="match status" value="1"/>
</dbReference>
<feature type="transmembrane region" description="Helical" evidence="11">
    <location>
        <begin position="35"/>
        <end position="57"/>
    </location>
</feature>
<dbReference type="PRINTS" id="PR00899">
    <property type="entry name" value="GPCRSTE3"/>
</dbReference>
<keyword evidence="3" id="KW-0589">Pheromone response</keyword>
<feature type="transmembrane region" description="Helical" evidence="11">
    <location>
        <begin position="77"/>
        <end position="99"/>
    </location>
</feature>
<evidence type="ECO:0000256" key="9">
    <source>
        <dbReference type="ARBA" id="ARBA00023224"/>
    </source>
</evidence>
<dbReference type="GO" id="GO:0004933">
    <property type="term" value="F:mating-type a-factor pheromone receptor activity"/>
    <property type="evidence" value="ECO:0007669"/>
    <property type="project" value="InterPro"/>
</dbReference>
<evidence type="ECO:0000256" key="6">
    <source>
        <dbReference type="ARBA" id="ARBA00023040"/>
    </source>
</evidence>
<evidence type="ECO:0000256" key="7">
    <source>
        <dbReference type="ARBA" id="ARBA00023136"/>
    </source>
</evidence>
<feature type="transmembrane region" description="Helical" evidence="11">
    <location>
        <begin position="203"/>
        <end position="224"/>
    </location>
</feature>
<dbReference type="PANTHER" id="PTHR28097:SF1">
    <property type="entry name" value="PHEROMONE A FACTOR RECEPTOR"/>
    <property type="match status" value="1"/>
</dbReference>
<keyword evidence="5 11" id="KW-1133">Transmembrane helix</keyword>
<dbReference type="InterPro" id="IPR001499">
    <property type="entry name" value="GPCR_STE3"/>
</dbReference>
<evidence type="ECO:0000256" key="10">
    <source>
        <dbReference type="SAM" id="MobiDB-lite"/>
    </source>
</evidence>
<dbReference type="EMBL" id="JN246655">
    <property type="protein sequence ID" value="AER30306.1"/>
    <property type="molecule type" value="Genomic_DNA"/>
</dbReference>
<keyword evidence="6" id="KW-0297">G-protein coupled receptor</keyword>
<name>G8H2V0_9BASI</name>
<dbReference type="GO" id="GO:0000750">
    <property type="term" value="P:pheromone-dependent signal transduction involved in conjugation with cellular fusion"/>
    <property type="evidence" value="ECO:0007669"/>
    <property type="project" value="TreeGrafter"/>
</dbReference>
<dbReference type="Pfam" id="PF02076">
    <property type="entry name" value="STE3"/>
    <property type="match status" value="1"/>
</dbReference>
<keyword evidence="7 11" id="KW-0472">Membrane</keyword>
<feature type="transmembrane region" description="Helical" evidence="11">
    <location>
        <begin position="275"/>
        <end position="292"/>
    </location>
</feature>
<dbReference type="PRINTS" id="PR00900">
    <property type="entry name" value="PHEROMONEAR"/>
</dbReference>
<feature type="transmembrane region" description="Helical" evidence="11">
    <location>
        <begin position="151"/>
        <end position="182"/>
    </location>
</feature>
<dbReference type="CDD" id="cd14966">
    <property type="entry name" value="7tmD_STE3"/>
    <property type="match status" value="1"/>
</dbReference>
<dbReference type="AlphaFoldDB" id="G8H2V0"/>
<proteinExistence type="inferred from homology"/>
<sequence length="368" mass="41141">MFSPAFATFNFLGVAFILLPAAWHWRARNTATLLFIFWCFVTVLPQAINSVIWYHGVEPEAPIWCDIMTKLRVGGDVGIPAAVLCITRQLEAIAAARTAHFSAEDRRRRRLVDLAIGLGLPILVMILHTIVQGHRYDIIQRIGCTPTIYWSLPAIFLVVIWPLILDLTAAVYAVLAMRLFIARRYQFARILEASKSAISTSRFIRLMALSTLQIVYAFPVALVLRGVQFAVVPLDPYTSWGDVHQGFGYIGTATLAEYSLGSGSVHYARLQELSAWGYAISCTFFFIFFGLGEESLSVYRGWIARAGKICGMSRFSSWEASNSSHPEATQVSLPPYPRSEQSYTKEAEQDFPTKGVMVTVEEDNYTSV</sequence>
<comment type="subcellular location">
    <subcellularLocation>
        <location evidence="1">Membrane</location>
        <topology evidence="1">Multi-pass membrane protein</topology>
    </subcellularLocation>
</comment>
<accession>G8H2V0</accession>
<protein>
    <submittedName>
        <fullName evidence="12">Mating pheromone receptor a1</fullName>
    </submittedName>
</protein>
<comment type="similarity">
    <text evidence="2">Belongs to the G-protein coupled receptor 4 family.</text>
</comment>
<feature type="transmembrane region" description="Helical" evidence="11">
    <location>
        <begin position="111"/>
        <end position="131"/>
    </location>
</feature>
<organism evidence="12">
    <name type="scientific">Rhodosporidiobolus azoricus</name>
    <dbReference type="NCBI Taxonomy" id="145577"/>
    <lineage>
        <taxon>Eukaryota</taxon>
        <taxon>Fungi</taxon>
        <taxon>Dikarya</taxon>
        <taxon>Basidiomycota</taxon>
        <taxon>Pucciniomycotina</taxon>
        <taxon>Microbotryomycetes</taxon>
        <taxon>Sporidiobolales</taxon>
        <taxon>Sporidiobolaceae</taxon>
        <taxon>Rhodosporidiobolus</taxon>
    </lineage>
</organism>
<evidence type="ECO:0000256" key="4">
    <source>
        <dbReference type="ARBA" id="ARBA00022692"/>
    </source>
</evidence>
<feature type="transmembrane region" description="Helical" evidence="11">
    <location>
        <begin position="6"/>
        <end position="23"/>
    </location>
</feature>
<evidence type="ECO:0000256" key="2">
    <source>
        <dbReference type="ARBA" id="ARBA00011085"/>
    </source>
</evidence>
<evidence type="ECO:0000256" key="5">
    <source>
        <dbReference type="ARBA" id="ARBA00022989"/>
    </source>
</evidence>
<evidence type="ECO:0000256" key="8">
    <source>
        <dbReference type="ARBA" id="ARBA00023170"/>
    </source>
</evidence>